<dbReference type="GO" id="GO:0016989">
    <property type="term" value="F:sigma factor antagonist activity"/>
    <property type="evidence" value="ECO:0007669"/>
    <property type="project" value="TreeGrafter"/>
</dbReference>
<dbReference type="Proteomes" id="UP000190150">
    <property type="component" value="Unassembled WGS sequence"/>
</dbReference>
<keyword evidence="1" id="KW-1133">Transmembrane helix</keyword>
<dbReference type="EMBL" id="FUZF01000001">
    <property type="protein sequence ID" value="SKB41207.1"/>
    <property type="molecule type" value="Genomic_DNA"/>
</dbReference>
<dbReference type="AlphaFoldDB" id="A0A1T5B2C4"/>
<keyword evidence="5" id="KW-1185">Reference proteome</keyword>
<dbReference type="Gene3D" id="3.55.50.30">
    <property type="match status" value="1"/>
</dbReference>
<dbReference type="STRING" id="1513896.SAMN05660841_00392"/>
<dbReference type="RefSeq" id="WP_079640739.1">
    <property type="nucleotide sequence ID" value="NZ_FUZF01000001.1"/>
</dbReference>
<evidence type="ECO:0000313" key="5">
    <source>
        <dbReference type="Proteomes" id="UP000190150"/>
    </source>
</evidence>
<dbReference type="PANTHER" id="PTHR30273:SF2">
    <property type="entry name" value="PROTEIN FECR"/>
    <property type="match status" value="1"/>
</dbReference>
<gene>
    <name evidence="4" type="ORF">SAMN05660841_00392</name>
</gene>
<accession>A0A1T5B2C4</accession>
<keyword evidence="1" id="KW-0472">Membrane</keyword>
<feature type="domain" description="FecR protein" evidence="2">
    <location>
        <begin position="169"/>
        <end position="262"/>
    </location>
</feature>
<name>A0A1T5B2C4_9SPHI</name>
<dbReference type="PIRSF" id="PIRSF018266">
    <property type="entry name" value="FecR"/>
    <property type="match status" value="1"/>
</dbReference>
<reference evidence="5" key="1">
    <citation type="submission" date="2017-02" db="EMBL/GenBank/DDBJ databases">
        <authorList>
            <person name="Varghese N."/>
            <person name="Submissions S."/>
        </authorList>
    </citation>
    <scope>NUCLEOTIDE SEQUENCE [LARGE SCALE GENOMIC DNA]</scope>
    <source>
        <strain evidence="5">DSM 24091</strain>
    </source>
</reference>
<evidence type="ECO:0000259" key="3">
    <source>
        <dbReference type="Pfam" id="PF16344"/>
    </source>
</evidence>
<dbReference type="InterPro" id="IPR006860">
    <property type="entry name" value="FecR"/>
</dbReference>
<protein>
    <submittedName>
        <fullName evidence="4">FecR family protein</fullName>
    </submittedName>
</protein>
<keyword evidence="1" id="KW-0812">Transmembrane</keyword>
<evidence type="ECO:0000313" key="4">
    <source>
        <dbReference type="EMBL" id="SKB41207.1"/>
    </source>
</evidence>
<feature type="transmembrane region" description="Helical" evidence="1">
    <location>
        <begin position="67"/>
        <end position="87"/>
    </location>
</feature>
<proteinExistence type="predicted"/>
<sequence>MEESKAKILAKKYKDGTCSPEERALVENWYNQLPTTDTHPDLQQIQSSMDEVWGRIQQGYNTKQTDWRLYAAAASLLVVGLFSFFYFKSYNSVPTEAVQDALPGQQEARLTLANGQRIQLSRTHRGISFVGSEIRYSDGLRLYNSVDPLLTGAVPCSYILQNDLNSIEAPIGGNYQIILADGSTVWLNSGSKLTFPSDFQSGTAREVSLSGEAFFAVSKDPKHRFSVYTKDQQINVLGTKFNVKSYPNQEPSKTTLVEGSVEIVNTLSGEHYGKKVILKPNEQAELNKVGLIKSTANTEKNVAWKEGLFIFNDDLLEDIMLSLSRWYKVDVDYASLPRQRFNGYISKDVKLSEVLNMLEITGRSTFKLENNTIRAYPKLK</sequence>
<dbReference type="Pfam" id="PF16344">
    <property type="entry name" value="FecR_C"/>
    <property type="match status" value="1"/>
</dbReference>
<dbReference type="PANTHER" id="PTHR30273">
    <property type="entry name" value="PERIPLASMIC SIGNAL SENSOR AND SIGMA FACTOR ACTIVATOR FECR-RELATED"/>
    <property type="match status" value="1"/>
</dbReference>
<organism evidence="4 5">
    <name type="scientific">Sphingobacterium nematocida</name>
    <dbReference type="NCBI Taxonomy" id="1513896"/>
    <lineage>
        <taxon>Bacteria</taxon>
        <taxon>Pseudomonadati</taxon>
        <taxon>Bacteroidota</taxon>
        <taxon>Sphingobacteriia</taxon>
        <taxon>Sphingobacteriales</taxon>
        <taxon>Sphingobacteriaceae</taxon>
        <taxon>Sphingobacterium</taxon>
    </lineage>
</organism>
<dbReference type="OrthoDB" id="1099963at2"/>
<feature type="domain" description="Protein FecR C-terminal" evidence="3">
    <location>
        <begin position="309"/>
        <end position="373"/>
    </location>
</feature>
<evidence type="ECO:0000256" key="1">
    <source>
        <dbReference type="SAM" id="Phobius"/>
    </source>
</evidence>
<dbReference type="Gene3D" id="2.60.120.1440">
    <property type="match status" value="1"/>
</dbReference>
<dbReference type="Pfam" id="PF04773">
    <property type="entry name" value="FecR"/>
    <property type="match status" value="1"/>
</dbReference>
<evidence type="ECO:0000259" key="2">
    <source>
        <dbReference type="Pfam" id="PF04773"/>
    </source>
</evidence>
<dbReference type="InterPro" id="IPR032508">
    <property type="entry name" value="FecR_C"/>
</dbReference>
<dbReference type="InterPro" id="IPR012373">
    <property type="entry name" value="Ferrdict_sens_TM"/>
</dbReference>